<gene>
    <name evidence="3" type="ORF">EDM21_23585</name>
</gene>
<dbReference type="InterPro" id="IPR012614">
    <property type="entry name" value="SASP_SspP"/>
</dbReference>
<accession>A0A7X3K1T9</accession>
<keyword evidence="4" id="KW-1185">Reference proteome</keyword>
<evidence type="ECO:0000256" key="1">
    <source>
        <dbReference type="ARBA" id="ARBA00022969"/>
    </source>
</evidence>
<evidence type="ECO:0000313" key="4">
    <source>
        <dbReference type="Proteomes" id="UP000490800"/>
    </source>
</evidence>
<dbReference type="GO" id="GO:0030435">
    <property type="term" value="P:sporulation resulting in formation of a cellular spore"/>
    <property type="evidence" value="ECO:0007669"/>
    <property type="project" value="UniProtKB-KW"/>
</dbReference>
<name>A0A7X3K1T9_9BACL</name>
<dbReference type="AlphaFoldDB" id="A0A7X3K1T9"/>
<keyword evidence="1" id="KW-0749">Sporulation</keyword>
<evidence type="ECO:0000313" key="3">
    <source>
        <dbReference type="EMBL" id="MVP02467.1"/>
    </source>
</evidence>
<protein>
    <submittedName>
        <fullName evidence="3">Small acid-soluble spore protein P</fullName>
    </submittedName>
</protein>
<evidence type="ECO:0000256" key="2">
    <source>
        <dbReference type="SAM" id="MobiDB-lite"/>
    </source>
</evidence>
<feature type="region of interest" description="Disordered" evidence="2">
    <location>
        <begin position="1"/>
        <end position="49"/>
    </location>
</feature>
<dbReference type="OrthoDB" id="1684521at2"/>
<dbReference type="Pfam" id="PF08179">
    <property type="entry name" value="SspP"/>
    <property type="match status" value="1"/>
</dbReference>
<dbReference type="RefSeq" id="WP_157338822.1">
    <property type="nucleotide sequence ID" value="NZ_RHLK01000025.1"/>
</dbReference>
<sequence>MSKPKTQPVGESMVQEQREEYEGPVNAPLSGSKKVKKRNHSRQNHGEGS</sequence>
<dbReference type="EMBL" id="RHLK01000025">
    <property type="protein sequence ID" value="MVP02467.1"/>
    <property type="molecule type" value="Genomic_DNA"/>
</dbReference>
<organism evidence="3 4">
    <name type="scientific">Paenibacillus lutrae</name>
    <dbReference type="NCBI Taxonomy" id="2078573"/>
    <lineage>
        <taxon>Bacteria</taxon>
        <taxon>Bacillati</taxon>
        <taxon>Bacillota</taxon>
        <taxon>Bacilli</taxon>
        <taxon>Bacillales</taxon>
        <taxon>Paenibacillaceae</taxon>
        <taxon>Paenibacillus</taxon>
    </lineage>
</organism>
<proteinExistence type="predicted"/>
<dbReference type="Proteomes" id="UP000490800">
    <property type="component" value="Unassembled WGS sequence"/>
</dbReference>
<comment type="caution">
    <text evidence="3">The sequence shown here is derived from an EMBL/GenBank/DDBJ whole genome shotgun (WGS) entry which is preliminary data.</text>
</comment>
<feature type="compositionally biased region" description="Basic residues" evidence="2">
    <location>
        <begin position="33"/>
        <end position="43"/>
    </location>
</feature>
<reference evidence="3 4" key="1">
    <citation type="journal article" date="2019" name="Microorganisms">
        <title>Paenibacillus lutrae sp. nov., A Chitinolytic Species Isolated from A River Otter in Castril Natural Park, Granada, Spain.</title>
        <authorList>
            <person name="Rodriguez M."/>
            <person name="Reina J.C."/>
            <person name="Bejar V."/>
            <person name="Llamas I."/>
        </authorList>
    </citation>
    <scope>NUCLEOTIDE SEQUENCE [LARGE SCALE GENOMIC DNA]</scope>
    <source>
        <strain evidence="3 4">N10</strain>
    </source>
</reference>